<dbReference type="PANTHER" id="PTHR33361">
    <property type="entry name" value="GLR0591 PROTEIN"/>
    <property type="match status" value="1"/>
</dbReference>
<comment type="caution">
    <text evidence="1">The sequence shown here is derived from an EMBL/GenBank/DDBJ whole genome shotgun (WGS) entry which is preliminary data.</text>
</comment>
<proteinExistence type="predicted"/>
<dbReference type="Proteomes" id="UP000596742">
    <property type="component" value="Unassembled WGS sequence"/>
</dbReference>
<evidence type="ECO:0000313" key="2">
    <source>
        <dbReference type="Proteomes" id="UP000596742"/>
    </source>
</evidence>
<dbReference type="EMBL" id="UYJE01009339">
    <property type="protein sequence ID" value="VDI72533.1"/>
    <property type="molecule type" value="Genomic_DNA"/>
</dbReference>
<dbReference type="PANTHER" id="PTHR33361:SF2">
    <property type="entry name" value="DUF885 DOMAIN-CONTAINING PROTEIN"/>
    <property type="match status" value="1"/>
</dbReference>
<dbReference type="OrthoDB" id="5959877at2759"/>
<accession>A0A8B6H381</accession>
<keyword evidence="2" id="KW-1185">Reference proteome</keyword>
<dbReference type="InterPro" id="IPR010281">
    <property type="entry name" value="DUF885"/>
</dbReference>
<gene>
    <name evidence="1" type="ORF">MGAL_10B085683</name>
</gene>
<evidence type="ECO:0000313" key="1">
    <source>
        <dbReference type="EMBL" id="VDI72533.1"/>
    </source>
</evidence>
<organism evidence="1 2">
    <name type="scientific">Mytilus galloprovincialis</name>
    <name type="common">Mediterranean mussel</name>
    <dbReference type="NCBI Taxonomy" id="29158"/>
    <lineage>
        <taxon>Eukaryota</taxon>
        <taxon>Metazoa</taxon>
        <taxon>Spiralia</taxon>
        <taxon>Lophotrochozoa</taxon>
        <taxon>Mollusca</taxon>
        <taxon>Bivalvia</taxon>
        <taxon>Autobranchia</taxon>
        <taxon>Pteriomorphia</taxon>
        <taxon>Mytilida</taxon>
        <taxon>Mytiloidea</taxon>
        <taxon>Mytilidae</taxon>
        <taxon>Mytilinae</taxon>
        <taxon>Mytilus</taxon>
    </lineage>
</organism>
<reference evidence="1" key="1">
    <citation type="submission" date="2018-11" db="EMBL/GenBank/DDBJ databases">
        <authorList>
            <person name="Alioto T."/>
            <person name="Alioto T."/>
        </authorList>
    </citation>
    <scope>NUCLEOTIDE SEQUENCE</scope>
</reference>
<evidence type="ECO:0008006" key="3">
    <source>
        <dbReference type="Google" id="ProtNLM"/>
    </source>
</evidence>
<name>A0A8B6H381_MYTGA</name>
<protein>
    <recommendedName>
        <fullName evidence="3">DUF885 domain-containing protein</fullName>
    </recommendedName>
</protein>
<dbReference type="AlphaFoldDB" id="A0A8B6H381"/>
<sequence length="408" mass="46800">MITEDSENFVLYKPFTEDLDQISTINHEEKENIREKAKLAITDYMRSLNEMEVFINETYLKHTRPGLGVGSWDRGMDYYKACLKWHTSLQLSPEEVHRKGLEEVSRISTQMKAIFRKMGMNGSIKDGFNQLKNDSSYFLKTEDEVVSTFEDIIQRQIEPKLNTLFKDNPNLPLVVEPMPYNGPLGMYLTGSPDGTKPGTFQVNGLHPLEMPTFGFMALALHETVPGHHLQGWALYAEYLGEEMGVYKTDAQMLGRYSEEIFRACRLVVDTGLHYMGWSRKQAIEYMSNYTASGENELSNEINRYITWPGQACAYKIGELKIKELRKKAEEELGNLFDIKDFHSVVLKNGPMPLNILETVIDSWIEEVKRKPPTTPPNRKTNTNTGCVPSPNVYMQSLLLFVILHFVKN</sequence>
<dbReference type="Pfam" id="PF05960">
    <property type="entry name" value="DUF885"/>
    <property type="match status" value="2"/>
</dbReference>